<gene>
    <name evidence="7" type="ORF">V5J35_000945</name>
</gene>
<feature type="transmembrane region" description="Helical" evidence="6">
    <location>
        <begin position="6"/>
        <end position="27"/>
    </location>
</feature>
<name>A0ABV2SDA5_9GAMM</name>
<dbReference type="Proteomes" id="UP001549366">
    <property type="component" value="Unassembled WGS sequence"/>
</dbReference>
<keyword evidence="2" id="KW-1003">Cell membrane</keyword>
<evidence type="ECO:0000313" key="8">
    <source>
        <dbReference type="Proteomes" id="UP001549366"/>
    </source>
</evidence>
<organism evidence="7 8">
    <name type="scientific">Endozoicomonas lisbonensis</name>
    <dbReference type="NCBI Taxonomy" id="3120522"/>
    <lineage>
        <taxon>Bacteria</taxon>
        <taxon>Pseudomonadati</taxon>
        <taxon>Pseudomonadota</taxon>
        <taxon>Gammaproteobacteria</taxon>
        <taxon>Oceanospirillales</taxon>
        <taxon>Endozoicomonadaceae</taxon>
        <taxon>Endozoicomonas</taxon>
    </lineage>
</organism>
<dbReference type="InterPro" id="IPR018385">
    <property type="entry name" value="C4_dicarb_anaerob_car-like"/>
</dbReference>
<evidence type="ECO:0000256" key="2">
    <source>
        <dbReference type="ARBA" id="ARBA00022475"/>
    </source>
</evidence>
<sequence>MNYSLFPDIYVILSSFIIIVALLTWVIPAGQFERDTLPNGRQVVIAGTYQQIEQTPVGFMDVIEAIPAGLVGRLRLWF</sequence>
<keyword evidence="5 6" id="KW-0472">Membrane</keyword>
<keyword evidence="8" id="KW-1185">Reference proteome</keyword>
<dbReference type="RefSeq" id="WP_354010139.1">
    <property type="nucleotide sequence ID" value="NZ_JBEWTA010000001.1"/>
</dbReference>
<keyword evidence="4 6" id="KW-1133">Transmembrane helix</keyword>
<protein>
    <submittedName>
        <fullName evidence="7">Ion transporter superfamily protein YfcC</fullName>
    </submittedName>
</protein>
<dbReference type="EMBL" id="JBEWTB010000002">
    <property type="protein sequence ID" value="MET4755753.1"/>
    <property type="molecule type" value="Genomic_DNA"/>
</dbReference>
<proteinExistence type="predicted"/>
<evidence type="ECO:0000256" key="4">
    <source>
        <dbReference type="ARBA" id="ARBA00022989"/>
    </source>
</evidence>
<keyword evidence="3 6" id="KW-0812">Transmembrane</keyword>
<evidence type="ECO:0000256" key="1">
    <source>
        <dbReference type="ARBA" id="ARBA00004651"/>
    </source>
</evidence>
<reference evidence="7 8" key="1">
    <citation type="submission" date="2024-06" db="EMBL/GenBank/DDBJ databases">
        <title>Genomic Encyclopedia of Type Strains, Phase V (KMG-V): Genome sequencing to study the core and pangenomes of soil and plant-associated prokaryotes.</title>
        <authorList>
            <person name="Whitman W."/>
        </authorList>
    </citation>
    <scope>NUCLEOTIDE SEQUENCE [LARGE SCALE GENOMIC DNA]</scope>
    <source>
        <strain evidence="7 8">NE40</strain>
    </source>
</reference>
<accession>A0ABV2SDA5</accession>
<evidence type="ECO:0000256" key="6">
    <source>
        <dbReference type="SAM" id="Phobius"/>
    </source>
</evidence>
<evidence type="ECO:0000256" key="3">
    <source>
        <dbReference type="ARBA" id="ARBA00022692"/>
    </source>
</evidence>
<dbReference type="Pfam" id="PF03606">
    <property type="entry name" value="DcuC"/>
    <property type="match status" value="1"/>
</dbReference>
<evidence type="ECO:0000256" key="5">
    <source>
        <dbReference type="ARBA" id="ARBA00023136"/>
    </source>
</evidence>
<comment type="caution">
    <text evidence="7">The sequence shown here is derived from an EMBL/GenBank/DDBJ whole genome shotgun (WGS) entry which is preliminary data.</text>
</comment>
<comment type="subcellular location">
    <subcellularLocation>
        <location evidence="1">Cell membrane</location>
        <topology evidence="1">Multi-pass membrane protein</topology>
    </subcellularLocation>
</comment>
<evidence type="ECO:0000313" key="7">
    <source>
        <dbReference type="EMBL" id="MET4755753.1"/>
    </source>
</evidence>